<protein>
    <submittedName>
        <fullName evidence="1">Uncharacterized protein</fullName>
    </submittedName>
</protein>
<dbReference type="Proteomes" id="UP001165960">
    <property type="component" value="Unassembled WGS sequence"/>
</dbReference>
<organism evidence="1 2">
    <name type="scientific">Entomophthora muscae</name>
    <dbReference type="NCBI Taxonomy" id="34485"/>
    <lineage>
        <taxon>Eukaryota</taxon>
        <taxon>Fungi</taxon>
        <taxon>Fungi incertae sedis</taxon>
        <taxon>Zoopagomycota</taxon>
        <taxon>Entomophthoromycotina</taxon>
        <taxon>Entomophthoromycetes</taxon>
        <taxon>Entomophthorales</taxon>
        <taxon>Entomophthoraceae</taxon>
        <taxon>Entomophthora</taxon>
    </lineage>
</organism>
<dbReference type="EMBL" id="QTSX02005698">
    <property type="protein sequence ID" value="KAJ9059041.1"/>
    <property type="molecule type" value="Genomic_DNA"/>
</dbReference>
<evidence type="ECO:0000313" key="2">
    <source>
        <dbReference type="Proteomes" id="UP001165960"/>
    </source>
</evidence>
<gene>
    <name evidence="1" type="ORF">DSO57_1006519</name>
</gene>
<comment type="caution">
    <text evidence="1">The sequence shown here is derived from an EMBL/GenBank/DDBJ whole genome shotgun (WGS) entry which is preliminary data.</text>
</comment>
<reference evidence="1" key="1">
    <citation type="submission" date="2022-04" db="EMBL/GenBank/DDBJ databases">
        <title>Genome of the entomopathogenic fungus Entomophthora muscae.</title>
        <authorList>
            <person name="Elya C."/>
            <person name="Lovett B.R."/>
            <person name="Lee E."/>
            <person name="Macias A.M."/>
            <person name="Hajek A.E."/>
            <person name="De Bivort B.L."/>
            <person name="Kasson M.T."/>
            <person name="De Fine Licht H.H."/>
            <person name="Stajich J.E."/>
        </authorList>
    </citation>
    <scope>NUCLEOTIDE SEQUENCE</scope>
    <source>
        <strain evidence="1">Berkeley</strain>
    </source>
</reference>
<name>A0ACC2S9H8_9FUNG</name>
<evidence type="ECO:0000313" key="1">
    <source>
        <dbReference type="EMBL" id="KAJ9059041.1"/>
    </source>
</evidence>
<accession>A0ACC2S9H8</accession>
<proteinExistence type="predicted"/>
<keyword evidence="2" id="KW-1185">Reference proteome</keyword>
<sequence length="53" mass="5586">METETSSEQVKPSEPVLFTLSEKDFTSDAPVAPSADDEIVPTDATVDAVSGML</sequence>